<evidence type="ECO:0000313" key="3">
    <source>
        <dbReference type="Proteomes" id="UP001151760"/>
    </source>
</evidence>
<comment type="caution">
    <text evidence="2">The sequence shown here is derived from an EMBL/GenBank/DDBJ whole genome shotgun (WGS) entry which is preliminary data.</text>
</comment>
<reference evidence="2" key="1">
    <citation type="journal article" date="2022" name="Int. J. Mol. Sci.">
        <title>Draft Genome of Tanacetum Coccineum: Genomic Comparison of Closely Related Tanacetum-Family Plants.</title>
        <authorList>
            <person name="Yamashiro T."/>
            <person name="Shiraishi A."/>
            <person name="Nakayama K."/>
            <person name="Satake H."/>
        </authorList>
    </citation>
    <scope>NUCLEOTIDE SEQUENCE</scope>
</reference>
<keyword evidence="3" id="KW-1185">Reference proteome</keyword>
<dbReference type="Proteomes" id="UP001151760">
    <property type="component" value="Unassembled WGS sequence"/>
</dbReference>
<protein>
    <submittedName>
        <fullName evidence="2">Uncharacterized protein</fullName>
    </submittedName>
</protein>
<sequence>MEEDKETDEVEEVEEDDKAKLTSNLGIDREDLLTLWKLVKTKHGDIRPEDEHERVLWGDFKVMFEPDIRSKVWRDLQGYTVSVWKLYDSCGVHFARSVRIQQLWCLFSDGLAAKWVHNYVRHWKMLLVGEQVMVLMIVVDLIWAAGYMYYSKLTSAGCEGNRFVISNRERIGWVLRFDDYKTTYEEKKKDETTRT</sequence>
<evidence type="ECO:0000256" key="1">
    <source>
        <dbReference type="SAM" id="Phobius"/>
    </source>
</evidence>
<feature type="transmembrane region" description="Helical" evidence="1">
    <location>
        <begin position="132"/>
        <end position="150"/>
    </location>
</feature>
<evidence type="ECO:0000313" key="2">
    <source>
        <dbReference type="EMBL" id="GJT38025.1"/>
    </source>
</evidence>
<organism evidence="2 3">
    <name type="scientific">Tanacetum coccineum</name>
    <dbReference type="NCBI Taxonomy" id="301880"/>
    <lineage>
        <taxon>Eukaryota</taxon>
        <taxon>Viridiplantae</taxon>
        <taxon>Streptophyta</taxon>
        <taxon>Embryophyta</taxon>
        <taxon>Tracheophyta</taxon>
        <taxon>Spermatophyta</taxon>
        <taxon>Magnoliopsida</taxon>
        <taxon>eudicotyledons</taxon>
        <taxon>Gunneridae</taxon>
        <taxon>Pentapetalae</taxon>
        <taxon>asterids</taxon>
        <taxon>campanulids</taxon>
        <taxon>Asterales</taxon>
        <taxon>Asteraceae</taxon>
        <taxon>Asteroideae</taxon>
        <taxon>Anthemideae</taxon>
        <taxon>Anthemidinae</taxon>
        <taxon>Tanacetum</taxon>
    </lineage>
</organism>
<keyword evidence="1" id="KW-0812">Transmembrane</keyword>
<keyword evidence="1" id="KW-1133">Transmembrane helix</keyword>
<proteinExistence type="predicted"/>
<gene>
    <name evidence="2" type="ORF">Tco_0937890</name>
</gene>
<accession>A0ABQ5DFJ7</accession>
<keyword evidence="1" id="KW-0472">Membrane</keyword>
<reference evidence="2" key="2">
    <citation type="submission" date="2022-01" db="EMBL/GenBank/DDBJ databases">
        <authorList>
            <person name="Yamashiro T."/>
            <person name="Shiraishi A."/>
            <person name="Satake H."/>
            <person name="Nakayama K."/>
        </authorList>
    </citation>
    <scope>NUCLEOTIDE SEQUENCE</scope>
</reference>
<dbReference type="EMBL" id="BQNB010015271">
    <property type="protein sequence ID" value="GJT38025.1"/>
    <property type="molecule type" value="Genomic_DNA"/>
</dbReference>
<name>A0ABQ5DFJ7_9ASTR</name>